<dbReference type="PANTHER" id="PTHR34296">
    <property type="entry name" value="TRANSCRIPTIONAL ACTIVATOR PROTEIN MED"/>
    <property type="match status" value="1"/>
</dbReference>
<evidence type="ECO:0000256" key="7">
    <source>
        <dbReference type="SAM" id="SignalP"/>
    </source>
</evidence>
<comment type="caution">
    <text evidence="9">The sequence shown here is derived from an EMBL/GenBank/DDBJ whole genome shotgun (WGS) entry which is preliminary data.</text>
</comment>
<keyword evidence="10" id="KW-1185">Reference proteome</keyword>
<dbReference type="Proteomes" id="UP000078368">
    <property type="component" value="Unassembled WGS sequence"/>
</dbReference>
<evidence type="ECO:0000259" key="8">
    <source>
        <dbReference type="Pfam" id="PF02608"/>
    </source>
</evidence>
<dbReference type="PANTHER" id="PTHR34296:SF2">
    <property type="entry name" value="ABC TRANSPORTER GUANOSINE-BINDING PROTEIN NUPN"/>
    <property type="match status" value="1"/>
</dbReference>
<keyword evidence="4 7" id="KW-0732">Signal</keyword>
<sequence length="365" mass="38312">MKNSKVAALLGVAALALSACGGGKAGESASSKENATKGPAAKQIDYRACIVSDAGGWDDKSFNQSAKEGLDKAVHDLGVRPNTAESKSDNDFAPNVKSMVEAKCNLTIGVGFKLSEAVENAAKSNPDKQFAIVDATFQNQPENARALVFNTHEAAYLAGYAAAANSKSGKVGTFGGIKLPTVTIFMDGFADGVARYNKDHKKDVKVLGWNKETQEGQFTNTFDDQSKGTAVANQLIQQGADVIMPVAGPVGLGAAAAAKSNGKTLVVGVDSDWYESASEYKDIVLTSVQKGINPAVVDTIKSGVEKKFDKTPYVGTLKNGGVSLAPFHDLQKSQPKGLEDELKKIKEEIVSGKTVVKSSAAYEVK</sequence>
<evidence type="ECO:0000256" key="2">
    <source>
        <dbReference type="ARBA" id="ARBA00008610"/>
    </source>
</evidence>
<proteinExistence type="inferred from homology"/>
<evidence type="ECO:0000256" key="4">
    <source>
        <dbReference type="ARBA" id="ARBA00022729"/>
    </source>
</evidence>
<evidence type="ECO:0000256" key="5">
    <source>
        <dbReference type="ARBA" id="ARBA00023136"/>
    </source>
</evidence>
<gene>
    <name evidence="9" type="ORF">A4H34_06075</name>
</gene>
<feature type="domain" description="ABC transporter substrate-binding protein PnrA-like" evidence="8">
    <location>
        <begin position="51"/>
        <end position="350"/>
    </location>
</feature>
<dbReference type="PROSITE" id="PS51257">
    <property type="entry name" value="PROKAR_LIPOPROTEIN"/>
    <property type="match status" value="1"/>
</dbReference>
<dbReference type="EMBL" id="LVZK01000001">
    <property type="protein sequence ID" value="OAP86686.1"/>
    <property type="molecule type" value="Genomic_DNA"/>
</dbReference>
<dbReference type="GO" id="GO:0005886">
    <property type="term" value="C:plasma membrane"/>
    <property type="evidence" value="ECO:0007669"/>
    <property type="project" value="UniProtKB-SubCell"/>
</dbReference>
<evidence type="ECO:0000256" key="6">
    <source>
        <dbReference type="ARBA" id="ARBA00023288"/>
    </source>
</evidence>
<keyword evidence="6" id="KW-0449">Lipoprotein</keyword>
<accession>A0A179B4R7</accession>
<feature type="signal peptide" evidence="7">
    <location>
        <begin position="1"/>
        <end position="25"/>
    </location>
</feature>
<comment type="subcellular location">
    <subcellularLocation>
        <location evidence="1">Cell membrane</location>
        <topology evidence="1">Lipid-anchor</topology>
    </subcellularLocation>
</comment>
<dbReference type="InterPro" id="IPR050957">
    <property type="entry name" value="BMP_lipoprotein"/>
</dbReference>
<dbReference type="CDD" id="cd06354">
    <property type="entry name" value="PBP1_PrnA-like"/>
    <property type="match status" value="1"/>
</dbReference>
<protein>
    <submittedName>
        <fullName evidence="9">BMP family ABC transporter substrate-binding protein</fullName>
    </submittedName>
</protein>
<name>A0A179B4R7_9ACTO</name>
<dbReference type="InterPro" id="IPR028082">
    <property type="entry name" value="Peripla_BP_I"/>
</dbReference>
<keyword evidence="5" id="KW-0472">Membrane</keyword>
<reference evidence="9 10" key="1">
    <citation type="submission" date="2016-04" db="EMBL/GenBank/DDBJ databases">
        <title>Peptidophaga gingivicola gen. nov., sp. nov., isolated from human subgingival plaque.</title>
        <authorList>
            <person name="Beall C.J."/>
            <person name="Mokrzan E.M."/>
            <person name="Griffen A.L."/>
            <person name="Leys E.J."/>
        </authorList>
    </citation>
    <scope>NUCLEOTIDE SEQUENCE [LARGE SCALE GENOMIC DNA]</scope>
    <source>
        <strain evidence="9 10">BA112</strain>
    </source>
</reference>
<feature type="chain" id="PRO_5008098988" evidence="7">
    <location>
        <begin position="26"/>
        <end position="365"/>
    </location>
</feature>
<evidence type="ECO:0000313" key="9">
    <source>
        <dbReference type="EMBL" id="OAP86686.1"/>
    </source>
</evidence>
<evidence type="ECO:0000256" key="3">
    <source>
        <dbReference type="ARBA" id="ARBA00022475"/>
    </source>
</evidence>
<organism evidence="9 10">
    <name type="scientific">Peptidiphaga gingivicola</name>
    <dbReference type="NCBI Taxonomy" id="2741497"/>
    <lineage>
        <taxon>Bacteria</taxon>
        <taxon>Bacillati</taxon>
        <taxon>Actinomycetota</taxon>
        <taxon>Actinomycetes</taxon>
        <taxon>Actinomycetales</taxon>
        <taxon>Actinomycetaceae</taxon>
        <taxon>Peptidiphaga</taxon>
    </lineage>
</organism>
<dbReference type="Gene3D" id="3.40.50.2300">
    <property type="match status" value="2"/>
</dbReference>
<dbReference type="STRING" id="1823756.A4H34_06075"/>
<comment type="similarity">
    <text evidence="2">Belongs to the BMP lipoprotein family.</text>
</comment>
<dbReference type="RefSeq" id="WP_009199032.1">
    <property type="nucleotide sequence ID" value="NZ_LVZK01000001.1"/>
</dbReference>
<dbReference type="SUPFAM" id="SSF53822">
    <property type="entry name" value="Periplasmic binding protein-like I"/>
    <property type="match status" value="1"/>
</dbReference>
<evidence type="ECO:0000256" key="1">
    <source>
        <dbReference type="ARBA" id="ARBA00004193"/>
    </source>
</evidence>
<dbReference type="Pfam" id="PF02608">
    <property type="entry name" value="Bmp"/>
    <property type="match status" value="1"/>
</dbReference>
<dbReference type="InterPro" id="IPR003760">
    <property type="entry name" value="PnrA-like"/>
</dbReference>
<keyword evidence="3" id="KW-1003">Cell membrane</keyword>
<dbReference type="OrthoDB" id="9784230at2"/>
<evidence type="ECO:0000313" key="10">
    <source>
        <dbReference type="Proteomes" id="UP000078368"/>
    </source>
</evidence>
<dbReference type="AlphaFoldDB" id="A0A179B4R7"/>